<dbReference type="Proteomes" id="UP000821837">
    <property type="component" value="Chromosome 5"/>
</dbReference>
<proteinExistence type="predicted"/>
<protein>
    <recommendedName>
        <fullName evidence="5">Peptidase M13 N-terminal domain-containing protein</fullName>
    </recommendedName>
</protein>
<dbReference type="Gene3D" id="3.40.390.10">
    <property type="entry name" value="Collagenase (Catalytic Domain)"/>
    <property type="match status" value="2"/>
</dbReference>
<dbReference type="InterPro" id="IPR042089">
    <property type="entry name" value="Peptidase_M13_dom_2"/>
</dbReference>
<dbReference type="AlphaFoldDB" id="A0A9D4PR28"/>
<feature type="region of interest" description="Disordered" evidence="1">
    <location>
        <begin position="1"/>
        <end position="189"/>
    </location>
</feature>
<feature type="compositionally biased region" description="Basic and acidic residues" evidence="1">
    <location>
        <begin position="121"/>
        <end position="131"/>
    </location>
</feature>
<accession>A0A9D4PR28</accession>
<evidence type="ECO:0000256" key="2">
    <source>
        <dbReference type="SAM" id="Phobius"/>
    </source>
</evidence>
<keyword evidence="2" id="KW-1133">Transmembrane helix</keyword>
<evidence type="ECO:0000256" key="1">
    <source>
        <dbReference type="SAM" id="MobiDB-lite"/>
    </source>
</evidence>
<evidence type="ECO:0008006" key="5">
    <source>
        <dbReference type="Google" id="ProtNLM"/>
    </source>
</evidence>
<feature type="compositionally biased region" description="Pro residues" evidence="1">
    <location>
        <begin position="97"/>
        <end position="112"/>
    </location>
</feature>
<dbReference type="EMBL" id="JABSTV010001251">
    <property type="protein sequence ID" value="KAH7951497.1"/>
    <property type="molecule type" value="Genomic_DNA"/>
</dbReference>
<dbReference type="GO" id="GO:0004222">
    <property type="term" value="F:metalloendopeptidase activity"/>
    <property type="evidence" value="ECO:0007669"/>
    <property type="project" value="InterPro"/>
</dbReference>
<sequence length="788" mass="84770">MWQPRLTALSKEQRDAPATGAPAGLASDKAGPSHGEKPLPEEKKPPATKGEPPKTGAAAPGSAKSSPQHQDARQPDSSAPNDPQKPAPHPDEKKPGSSPPKSDPQKPAPPKPDSQQPSSSKIEDAKLKPEAQKNVPQQPASGKPSPHADLPPPAGEHLQAPTPEAPLGEHSQLGNQQSWQGPDFHSSDPQEGGLLGGNFCFFAVMACLLTIPIIAIPLILVSKGSDSNETSSTPYIDVVPLTSTDVEKREITSATGGGIARAGTPMTPTFGQRDNEQDAVCRSSDCFALETLLRSQLNRTADPCEDFYGYVCGYGNGQTASFISKNDVVKKRMTAPLLERATRAMRRATRWGRNLHASCLKFSQVAEKELGNIRKFMASLKLELGDVPEDPLEDPVDRMVQLSLVYAVPVIVSLDVENLVHVEGKPILQASQAPAHTVHCNDFHPRIAGFITSDIKENTSNVPDFVIMKVPGLARFTPGSVSSGRWTSLFAERSGRLFEVDDAVLASVGALRLVDLLVRAARPAEGRMLVSTRLFAALTRAKAAAAVADRVRTALARESEQQRWLKGQQLEQALRMLFDVRLSVGFTGEAISANLANSTEGSFVRAWLDASIKAQRARLKLNRSRVRDELNAFGTSNAVYSGSTRRLVVPVALTEAPIFFAEGPPSYNYGSLGQKRMDSALRNLLQKHKGEGNRGLGGKGEITGDLVEKLAVYYGRPPNSQSGDVETMCRAAMTTYPRMTSTDSCPNHSLCPAGNKHAATAVHKELHLSITPTDSSRADEKDLLRSKG</sequence>
<feature type="compositionally biased region" description="Low complexity" evidence="1">
    <location>
        <begin position="53"/>
        <end position="67"/>
    </location>
</feature>
<keyword evidence="2" id="KW-0812">Transmembrane</keyword>
<dbReference type="SUPFAM" id="SSF55486">
    <property type="entry name" value="Metalloproteases ('zincins'), catalytic domain"/>
    <property type="match status" value="2"/>
</dbReference>
<feature type="transmembrane region" description="Helical" evidence="2">
    <location>
        <begin position="199"/>
        <end position="220"/>
    </location>
</feature>
<dbReference type="GO" id="GO:0016485">
    <property type="term" value="P:protein processing"/>
    <property type="evidence" value="ECO:0007669"/>
    <property type="project" value="TreeGrafter"/>
</dbReference>
<dbReference type="Gene3D" id="1.10.1380.10">
    <property type="entry name" value="Neutral endopeptidase , domain2"/>
    <property type="match status" value="2"/>
</dbReference>
<comment type="caution">
    <text evidence="3">The sequence shown here is derived from an EMBL/GenBank/DDBJ whole genome shotgun (WGS) entry which is preliminary data.</text>
</comment>
<reference evidence="3" key="2">
    <citation type="submission" date="2021-09" db="EMBL/GenBank/DDBJ databases">
        <authorList>
            <person name="Jia N."/>
            <person name="Wang J."/>
            <person name="Shi W."/>
            <person name="Du L."/>
            <person name="Sun Y."/>
            <person name="Zhan W."/>
            <person name="Jiang J."/>
            <person name="Wang Q."/>
            <person name="Zhang B."/>
            <person name="Ji P."/>
            <person name="Sakyi L.B."/>
            <person name="Cui X."/>
            <person name="Yuan T."/>
            <person name="Jiang B."/>
            <person name="Yang W."/>
            <person name="Lam T.T.-Y."/>
            <person name="Chang Q."/>
            <person name="Ding S."/>
            <person name="Wang X."/>
            <person name="Zhu J."/>
            <person name="Ruan X."/>
            <person name="Zhao L."/>
            <person name="Wei J."/>
            <person name="Que T."/>
            <person name="Du C."/>
            <person name="Cheng J."/>
            <person name="Dai P."/>
            <person name="Han X."/>
            <person name="Huang E."/>
            <person name="Gao Y."/>
            <person name="Liu J."/>
            <person name="Shao H."/>
            <person name="Ye R."/>
            <person name="Li L."/>
            <person name="Wei W."/>
            <person name="Wang X."/>
            <person name="Wang C."/>
            <person name="Huo Q."/>
            <person name="Li W."/>
            <person name="Guo W."/>
            <person name="Chen H."/>
            <person name="Chen S."/>
            <person name="Zhou L."/>
            <person name="Zhou L."/>
            <person name="Ni X."/>
            <person name="Tian J."/>
            <person name="Zhou Y."/>
            <person name="Sheng Y."/>
            <person name="Liu T."/>
            <person name="Pan Y."/>
            <person name="Xia L."/>
            <person name="Li J."/>
            <person name="Zhao F."/>
            <person name="Cao W."/>
        </authorList>
    </citation>
    <scope>NUCLEOTIDE SEQUENCE</scope>
    <source>
        <strain evidence="3">Rsan-2018</strain>
        <tissue evidence="3">Larvae</tissue>
    </source>
</reference>
<dbReference type="InterPro" id="IPR024079">
    <property type="entry name" value="MetalloPept_cat_dom_sf"/>
</dbReference>
<dbReference type="PANTHER" id="PTHR11733">
    <property type="entry name" value="ZINC METALLOPROTEASE FAMILY M13 NEPRILYSIN-RELATED"/>
    <property type="match status" value="1"/>
</dbReference>
<evidence type="ECO:0000313" key="4">
    <source>
        <dbReference type="Proteomes" id="UP000821837"/>
    </source>
</evidence>
<organism evidence="3 4">
    <name type="scientific">Rhipicephalus sanguineus</name>
    <name type="common">Brown dog tick</name>
    <name type="synonym">Ixodes sanguineus</name>
    <dbReference type="NCBI Taxonomy" id="34632"/>
    <lineage>
        <taxon>Eukaryota</taxon>
        <taxon>Metazoa</taxon>
        <taxon>Ecdysozoa</taxon>
        <taxon>Arthropoda</taxon>
        <taxon>Chelicerata</taxon>
        <taxon>Arachnida</taxon>
        <taxon>Acari</taxon>
        <taxon>Parasitiformes</taxon>
        <taxon>Ixodida</taxon>
        <taxon>Ixodoidea</taxon>
        <taxon>Ixodidae</taxon>
        <taxon>Rhipicephalinae</taxon>
        <taxon>Rhipicephalus</taxon>
        <taxon>Rhipicephalus</taxon>
    </lineage>
</organism>
<dbReference type="InterPro" id="IPR000718">
    <property type="entry name" value="Peptidase_M13"/>
</dbReference>
<keyword evidence="2" id="KW-0472">Membrane</keyword>
<reference evidence="3" key="1">
    <citation type="journal article" date="2020" name="Cell">
        <title>Large-Scale Comparative Analyses of Tick Genomes Elucidate Their Genetic Diversity and Vector Capacities.</title>
        <authorList>
            <consortium name="Tick Genome and Microbiome Consortium (TIGMIC)"/>
            <person name="Jia N."/>
            <person name="Wang J."/>
            <person name="Shi W."/>
            <person name="Du L."/>
            <person name="Sun Y."/>
            <person name="Zhan W."/>
            <person name="Jiang J.F."/>
            <person name="Wang Q."/>
            <person name="Zhang B."/>
            <person name="Ji P."/>
            <person name="Bell-Sakyi L."/>
            <person name="Cui X.M."/>
            <person name="Yuan T.T."/>
            <person name="Jiang B.G."/>
            <person name="Yang W.F."/>
            <person name="Lam T.T."/>
            <person name="Chang Q.C."/>
            <person name="Ding S.J."/>
            <person name="Wang X.J."/>
            <person name="Zhu J.G."/>
            <person name="Ruan X.D."/>
            <person name="Zhao L."/>
            <person name="Wei J.T."/>
            <person name="Ye R.Z."/>
            <person name="Que T.C."/>
            <person name="Du C.H."/>
            <person name="Zhou Y.H."/>
            <person name="Cheng J.X."/>
            <person name="Dai P.F."/>
            <person name="Guo W.B."/>
            <person name="Han X.H."/>
            <person name="Huang E.J."/>
            <person name="Li L.F."/>
            <person name="Wei W."/>
            <person name="Gao Y.C."/>
            <person name="Liu J.Z."/>
            <person name="Shao H.Z."/>
            <person name="Wang X."/>
            <person name="Wang C.C."/>
            <person name="Yang T.C."/>
            <person name="Huo Q.B."/>
            <person name="Li W."/>
            <person name="Chen H.Y."/>
            <person name="Chen S.E."/>
            <person name="Zhou L.G."/>
            <person name="Ni X.B."/>
            <person name="Tian J.H."/>
            <person name="Sheng Y."/>
            <person name="Liu T."/>
            <person name="Pan Y.S."/>
            <person name="Xia L.Y."/>
            <person name="Li J."/>
            <person name="Zhao F."/>
            <person name="Cao W.C."/>
        </authorList>
    </citation>
    <scope>NUCLEOTIDE SEQUENCE</scope>
    <source>
        <strain evidence="3">Rsan-2018</strain>
    </source>
</reference>
<dbReference type="PANTHER" id="PTHR11733:SF241">
    <property type="entry name" value="GH26575P-RELATED"/>
    <property type="match status" value="1"/>
</dbReference>
<dbReference type="GO" id="GO:0005886">
    <property type="term" value="C:plasma membrane"/>
    <property type="evidence" value="ECO:0007669"/>
    <property type="project" value="TreeGrafter"/>
</dbReference>
<gene>
    <name evidence="3" type="ORF">HPB52_009967</name>
</gene>
<keyword evidence="4" id="KW-1185">Reference proteome</keyword>
<evidence type="ECO:0000313" key="3">
    <source>
        <dbReference type="EMBL" id="KAH7951497.1"/>
    </source>
</evidence>
<feature type="compositionally biased region" description="Basic and acidic residues" evidence="1">
    <location>
        <begin position="34"/>
        <end position="45"/>
    </location>
</feature>
<dbReference type="VEuPathDB" id="VectorBase:RSAN_055534"/>
<dbReference type="PROSITE" id="PS51885">
    <property type="entry name" value="NEPRILYSIN"/>
    <property type="match status" value="1"/>
</dbReference>
<name>A0A9D4PR28_RHISA</name>